<reference evidence="2" key="1">
    <citation type="journal article" date="2016" name="Chromosome Res.">
        <title>Integration of Lupinus angustifolius L. (narrow-leafed lupin) genome maps and comparative mapping within legumes.</title>
        <authorList>
            <person name="Wyrwa K."/>
            <person name="Ksiazkiewicz M."/>
            <person name="Szczepaniak A."/>
            <person name="Susek K."/>
            <person name="Podkowinski J."/>
            <person name="Naganowska B."/>
        </authorList>
    </citation>
    <scope>NUCLEOTIDE SEQUENCE</scope>
</reference>
<accession>A0A182BFB6</accession>
<feature type="region of interest" description="Disordered" evidence="1">
    <location>
        <begin position="52"/>
        <end position="75"/>
    </location>
</feature>
<proteinExistence type="predicted"/>
<organism evidence="2">
    <name type="scientific">Lupinus angustifolius</name>
    <name type="common">Narrow-leaved blue lupine</name>
    <dbReference type="NCBI Taxonomy" id="3871"/>
    <lineage>
        <taxon>Eukaryota</taxon>
        <taxon>Viridiplantae</taxon>
        <taxon>Streptophyta</taxon>
        <taxon>Embryophyta</taxon>
        <taxon>Tracheophyta</taxon>
        <taxon>Spermatophyta</taxon>
        <taxon>Magnoliopsida</taxon>
        <taxon>eudicotyledons</taxon>
        <taxon>Gunneridae</taxon>
        <taxon>Pentapetalae</taxon>
        <taxon>rosids</taxon>
        <taxon>fabids</taxon>
        <taxon>Fabales</taxon>
        <taxon>Fabaceae</taxon>
        <taxon>Papilionoideae</taxon>
        <taxon>50 kb inversion clade</taxon>
        <taxon>genistoids sensu lato</taxon>
        <taxon>core genistoids</taxon>
        <taxon>Genisteae</taxon>
        <taxon>Lupinus</taxon>
    </lineage>
</organism>
<name>A0A182BFB6_LUPAN</name>
<evidence type="ECO:0000256" key="1">
    <source>
        <dbReference type="SAM" id="MobiDB-lite"/>
    </source>
</evidence>
<dbReference type="EMBL" id="KU678220">
    <property type="protein sequence ID" value="AMK47986.1"/>
    <property type="molecule type" value="Genomic_DNA"/>
</dbReference>
<protein>
    <submittedName>
        <fullName evidence="2">Uncharacterized protein</fullName>
    </submittedName>
</protein>
<evidence type="ECO:0000313" key="2">
    <source>
        <dbReference type="EMBL" id="AMK47986.1"/>
    </source>
</evidence>
<dbReference type="AlphaFoldDB" id="A0A182BFB6"/>
<sequence length="130" mass="14576">MALCCISWHIMQFGKHHSPYQSEGPYLPVHPHQLRHEANWRLSRPGSNRDFHLLTPTPRGTEGAGMTTSSGPRGYTLDPSMDWAADEVVEDEDNAYVELICIEDSMEVIEISSDLEIEEDPSEVSSLPPV</sequence>